<protein>
    <recommendedName>
        <fullName evidence="1">Right handed beta helix domain-containing protein</fullName>
    </recommendedName>
</protein>
<accession>A0A5C6BGI7</accession>
<dbReference type="SUPFAM" id="SSF51126">
    <property type="entry name" value="Pectin lyase-like"/>
    <property type="match status" value="1"/>
</dbReference>
<dbReference type="EMBL" id="SJPT01000018">
    <property type="protein sequence ID" value="TWU10379.1"/>
    <property type="molecule type" value="Genomic_DNA"/>
</dbReference>
<proteinExistence type="predicted"/>
<organism evidence="2 3">
    <name type="scientific">Novipirellula galeiformis</name>
    <dbReference type="NCBI Taxonomy" id="2528004"/>
    <lineage>
        <taxon>Bacteria</taxon>
        <taxon>Pseudomonadati</taxon>
        <taxon>Planctomycetota</taxon>
        <taxon>Planctomycetia</taxon>
        <taxon>Pirellulales</taxon>
        <taxon>Pirellulaceae</taxon>
        <taxon>Novipirellula</taxon>
    </lineage>
</organism>
<dbReference type="Pfam" id="PF13229">
    <property type="entry name" value="Beta_helix"/>
    <property type="match status" value="1"/>
</dbReference>
<gene>
    <name evidence="2" type="ORF">Pla52o_56610</name>
</gene>
<dbReference type="Gene3D" id="2.160.20.10">
    <property type="entry name" value="Single-stranded right-handed beta-helix, Pectin lyase-like"/>
    <property type="match status" value="1"/>
</dbReference>
<dbReference type="InterPro" id="IPR039448">
    <property type="entry name" value="Beta_helix"/>
</dbReference>
<evidence type="ECO:0000313" key="3">
    <source>
        <dbReference type="Proteomes" id="UP000316304"/>
    </source>
</evidence>
<keyword evidence="3" id="KW-1185">Reference proteome</keyword>
<evidence type="ECO:0000259" key="1">
    <source>
        <dbReference type="Pfam" id="PF13229"/>
    </source>
</evidence>
<dbReference type="Proteomes" id="UP000316304">
    <property type="component" value="Unassembled WGS sequence"/>
</dbReference>
<sequence length="422" mass="45262">MLLALISWPAHPLPAVADESGAHETIQPSGDADTDTANLIAAVSRSNVVKLVDGATYTINSTVAIRNPTVLCGKATVISGTRRELIQVVSADVAIRGITFDGNGKSNYPGMIRVYKGSHRFAFSDGVIQNVHSGKKGVGNLYPLWISVDGVNDWLVRSSRFQDISNHGDGKPIGKGFVGAFRYGDVVNDTNPLTPVTIPSNGRITGCTFRDIFTVTDKLNDIDADAIRASVSMPSDADVDVVLRIEDCAFEDVQKSAVKAAHIGGVVIDNCIVTNRRTDFPMSFGFRTNTTTGFRVHHCEIRGNVLRGVYLGNGGPCIVSDLIFRPNDPVKVGDSQGLVADSAVQLGARNNPARFVKRAVIHDVYVSNARRGIYGANCDWINVSNITLAKGVETVTMPTAAKRIELSNTPSPFEPLADTSPR</sequence>
<dbReference type="InterPro" id="IPR012334">
    <property type="entry name" value="Pectin_lyas_fold"/>
</dbReference>
<feature type="domain" description="Right handed beta helix" evidence="1">
    <location>
        <begin position="243"/>
        <end position="385"/>
    </location>
</feature>
<evidence type="ECO:0000313" key="2">
    <source>
        <dbReference type="EMBL" id="TWU10379.1"/>
    </source>
</evidence>
<reference evidence="2 3" key="1">
    <citation type="submission" date="2019-02" db="EMBL/GenBank/DDBJ databases">
        <title>Deep-cultivation of Planctomycetes and their phenomic and genomic characterization uncovers novel biology.</title>
        <authorList>
            <person name="Wiegand S."/>
            <person name="Jogler M."/>
            <person name="Boedeker C."/>
            <person name="Pinto D."/>
            <person name="Vollmers J."/>
            <person name="Rivas-Marin E."/>
            <person name="Kohn T."/>
            <person name="Peeters S.H."/>
            <person name="Heuer A."/>
            <person name="Rast P."/>
            <person name="Oberbeckmann S."/>
            <person name="Bunk B."/>
            <person name="Jeske O."/>
            <person name="Meyerdierks A."/>
            <person name="Storesund J.E."/>
            <person name="Kallscheuer N."/>
            <person name="Luecker S."/>
            <person name="Lage O.M."/>
            <person name="Pohl T."/>
            <person name="Merkel B.J."/>
            <person name="Hornburger P."/>
            <person name="Mueller R.-W."/>
            <person name="Bruemmer F."/>
            <person name="Labrenz M."/>
            <person name="Spormann A.M."/>
            <person name="Op Den Camp H."/>
            <person name="Overmann J."/>
            <person name="Amann R."/>
            <person name="Jetten M.S.M."/>
            <person name="Mascher T."/>
            <person name="Medema M.H."/>
            <person name="Devos D.P."/>
            <person name="Kaster A.-K."/>
            <person name="Ovreas L."/>
            <person name="Rohde M."/>
            <person name="Galperin M.Y."/>
            <person name="Jogler C."/>
        </authorList>
    </citation>
    <scope>NUCLEOTIDE SEQUENCE [LARGE SCALE GENOMIC DNA]</scope>
    <source>
        <strain evidence="2 3">Pla52o</strain>
    </source>
</reference>
<dbReference type="RefSeq" id="WP_197169538.1">
    <property type="nucleotide sequence ID" value="NZ_SJPT01000018.1"/>
</dbReference>
<name>A0A5C6BGI7_9BACT</name>
<dbReference type="AlphaFoldDB" id="A0A5C6BGI7"/>
<comment type="caution">
    <text evidence="2">The sequence shown here is derived from an EMBL/GenBank/DDBJ whole genome shotgun (WGS) entry which is preliminary data.</text>
</comment>
<dbReference type="InterPro" id="IPR011050">
    <property type="entry name" value="Pectin_lyase_fold/virulence"/>
</dbReference>